<feature type="region of interest" description="Disordered" evidence="4">
    <location>
        <begin position="29"/>
        <end position="48"/>
    </location>
</feature>
<dbReference type="PANTHER" id="PTHR33365:SF11">
    <property type="entry name" value="TAT PATHWAY SIGNAL SEQUENCE"/>
    <property type="match status" value="1"/>
</dbReference>
<dbReference type="AlphaFoldDB" id="A0A2J6PGV2"/>
<dbReference type="GO" id="GO:0016491">
    <property type="term" value="F:oxidoreductase activity"/>
    <property type="evidence" value="ECO:0007669"/>
    <property type="project" value="UniProtKB-KW"/>
</dbReference>
<feature type="compositionally biased region" description="Acidic residues" evidence="4">
    <location>
        <begin position="38"/>
        <end position="47"/>
    </location>
</feature>
<keyword evidence="5" id="KW-1133">Transmembrane helix</keyword>
<dbReference type="InterPro" id="IPR021765">
    <property type="entry name" value="UstYa-like"/>
</dbReference>
<keyword evidence="7" id="KW-1185">Reference proteome</keyword>
<accession>A0A2J6PGV2</accession>
<proteinExistence type="inferred from homology"/>
<keyword evidence="2" id="KW-0560">Oxidoreductase</keyword>
<gene>
    <name evidence="6" type="ORF">NA56DRAFT_638309</name>
</gene>
<dbReference type="EMBL" id="KZ613536">
    <property type="protein sequence ID" value="PMD13116.1"/>
    <property type="molecule type" value="Genomic_DNA"/>
</dbReference>
<sequence>MQRPLEALWRTFSNDRAKHWDSQDKHEAEALQGSNVDEAPDSADGSEIDFSTSRLRPRRMWIPRVIIVVFCCIIEAVLVIYVYEVGKGLLKSRSGLLTPVPEMPRKQILIAKDPLLSLPPSPEVDNAWASLIPTERGLIVVDNPKDYNLPPGLRGLNGEHLFGVTWTHQYHCVNMLRMEFWRLLRNESNLHNIDLMEDEDNKIAVGHHTHCFDYLRQTLMCNMDMTIEHAARSSKTGELRGFINGLDTEHTCRDRVSISFR</sequence>
<dbReference type="GO" id="GO:0043386">
    <property type="term" value="P:mycotoxin biosynthetic process"/>
    <property type="evidence" value="ECO:0007669"/>
    <property type="project" value="InterPro"/>
</dbReference>
<evidence type="ECO:0000256" key="4">
    <source>
        <dbReference type="SAM" id="MobiDB-lite"/>
    </source>
</evidence>
<keyword evidence="5" id="KW-0812">Transmembrane</keyword>
<evidence type="ECO:0000256" key="3">
    <source>
        <dbReference type="ARBA" id="ARBA00035112"/>
    </source>
</evidence>
<evidence type="ECO:0000313" key="7">
    <source>
        <dbReference type="Proteomes" id="UP000235672"/>
    </source>
</evidence>
<organism evidence="6 7">
    <name type="scientific">Hyaloscypha hepaticicola</name>
    <dbReference type="NCBI Taxonomy" id="2082293"/>
    <lineage>
        <taxon>Eukaryota</taxon>
        <taxon>Fungi</taxon>
        <taxon>Dikarya</taxon>
        <taxon>Ascomycota</taxon>
        <taxon>Pezizomycotina</taxon>
        <taxon>Leotiomycetes</taxon>
        <taxon>Helotiales</taxon>
        <taxon>Hyaloscyphaceae</taxon>
        <taxon>Hyaloscypha</taxon>
    </lineage>
</organism>
<dbReference type="OrthoDB" id="3687641at2759"/>
<evidence type="ECO:0000256" key="2">
    <source>
        <dbReference type="ARBA" id="ARBA00023002"/>
    </source>
</evidence>
<comment type="similarity">
    <text evidence="3">Belongs to the ustYa family.</text>
</comment>
<evidence type="ECO:0000313" key="6">
    <source>
        <dbReference type="EMBL" id="PMD13116.1"/>
    </source>
</evidence>
<dbReference type="PANTHER" id="PTHR33365">
    <property type="entry name" value="YALI0B05434P"/>
    <property type="match status" value="1"/>
</dbReference>
<feature type="transmembrane region" description="Helical" evidence="5">
    <location>
        <begin position="61"/>
        <end position="83"/>
    </location>
</feature>
<reference evidence="6 7" key="1">
    <citation type="submission" date="2016-05" db="EMBL/GenBank/DDBJ databases">
        <title>A degradative enzymes factory behind the ericoid mycorrhizal symbiosis.</title>
        <authorList>
            <consortium name="DOE Joint Genome Institute"/>
            <person name="Martino E."/>
            <person name="Morin E."/>
            <person name="Grelet G."/>
            <person name="Kuo A."/>
            <person name="Kohler A."/>
            <person name="Daghino S."/>
            <person name="Barry K."/>
            <person name="Choi C."/>
            <person name="Cichocki N."/>
            <person name="Clum A."/>
            <person name="Copeland A."/>
            <person name="Hainaut M."/>
            <person name="Haridas S."/>
            <person name="Labutti K."/>
            <person name="Lindquist E."/>
            <person name="Lipzen A."/>
            <person name="Khouja H.-R."/>
            <person name="Murat C."/>
            <person name="Ohm R."/>
            <person name="Olson A."/>
            <person name="Spatafora J."/>
            <person name="Veneault-Fourrey C."/>
            <person name="Henrissat B."/>
            <person name="Grigoriev I."/>
            <person name="Martin F."/>
            <person name="Perotto S."/>
        </authorList>
    </citation>
    <scope>NUCLEOTIDE SEQUENCE [LARGE SCALE GENOMIC DNA]</scope>
    <source>
        <strain evidence="6 7">UAMH 7357</strain>
    </source>
</reference>
<protein>
    <submittedName>
        <fullName evidence="6">Uncharacterized protein</fullName>
    </submittedName>
</protein>
<dbReference type="Proteomes" id="UP000235672">
    <property type="component" value="Unassembled WGS sequence"/>
</dbReference>
<dbReference type="STRING" id="1745343.A0A2J6PGV2"/>
<evidence type="ECO:0000256" key="5">
    <source>
        <dbReference type="SAM" id="Phobius"/>
    </source>
</evidence>
<dbReference type="Pfam" id="PF11807">
    <property type="entry name" value="UstYa"/>
    <property type="match status" value="1"/>
</dbReference>
<name>A0A2J6PGV2_9HELO</name>
<keyword evidence="5" id="KW-0472">Membrane</keyword>
<evidence type="ECO:0000256" key="1">
    <source>
        <dbReference type="ARBA" id="ARBA00004685"/>
    </source>
</evidence>
<comment type="pathway">
    <text evidence="1">Mycotoxin biosynthesis.</text>
</comment>